<dbReference type="EMBL" id="BMHY01000001">
    <property type="protein sequence ID" value="GGG59189.1"/>
    <property type="molecule type" value="Genomic_DNA"/>
</dbReference>
<dbReference type="Gene3D" id="3.20.110.10">
    <property type="entry name" value="Glycoside hydrolase 38, N terminal domain"/>
    <property type="match status" value="1"/>
</dbReference>
<name>A0A917GWL0_9BACL</name>
<dbReference type="Proteomes" id="UP000600247">
    <property type="component" value="Unassembled WGS sequence"/>
</dbReference>
<protein>
    <recommendedName>
        <fullName evidence="1">Glycoside hydrolase family 38 N-terminal domain-containing protein</fullName>
    </recommendedName>
</protein>
<dbReference type="CDD" id="cd10791">
    <property type="entry name" value="GH38N_AMII_like_1"/>
    <property type="match status" value="1"/>
</dbReference>
<feature type="domain" description="Glycoside hydrolase family 38 N-terminal" evidence="1">
    <location>
        <begin position="6"/>
        <end position="227"/>
    </location>
</feature>
<dbReference type="AlphaFoldDB" id="A0A917GWL0"/>
<proteinExistence type="predicted"/>
<reference evidence="2 3" key="1">
    <citation type="journal article" date="2014" name="Int. J. Syst. Evol. Microbiol.">
        <title>Complete genome sequence of Corynebacterium casei LMG S-19264T (=DSM 44701T), isolated from a smear-ripened cheese.</title>
        <authorList>
            <consortium name="US DOE Joint Genome Institute (JGI-PGF)"/>
            <person name="Walter F."/>
            <person name="Albersmeier A."/>
            <person name="Kalinowski J."/>
            <person name="Ruckert C."/>
        </authorList>
    </citation>
    <scope>NUCLEOTIDE SEQUENCE [LARGE SCALE GENOMIC DNA]</scope>
    <source>
        <strain evidence="2 3">CGMCC 1.15286</strain>
    </source>
</reference>
<comment type="caution">
    <text evidence="2">The sequence shown here is derived from an EMBL/GenBank/DDBJ whole genome shotgun (WGS) entry which is preliminary data.</text>
</comment>
<dbReference type="SUPFAM" id="SSF88713">
    <property type="entry name" value="Glycoside hydrolase/deacetylase"/>
    <property type="match status" value="1"/>
</dbReference>
<evidence type="ECO:0000313" key="2">
    <source>
        <dbReference type="EMBL" id="GGG59189.1"/>
    </source>
</evidence>
<dbReference type="GO" id="GO:0004559">
    <property type="term" value="F:alpha-mannosidase activity"/>
    <property type="evidence" value="ECO:0007669"/>
    <property type="project" value="InterPro"/>
</dbReference>
<dbReference type="InterPro" id="IPR000602">
    <property type="entry name" value="Glyco_hydro_38_N"/>
</dbReference>
<organism evidence="2 3">
    <name type="scientific">Paenibacillus radicis</name>
    <name type="common">ex Gao et al. 2016</name>
    <dbReference type="NCBI Taxonomy" id="1737354"/>
    <lineage>
        <taxon>Bacteria</taxon>
        <taxon>Bacillati</taxon>
        <taxon>Bacillota</taxon>
        <taxon>Bacilli</taxon>
        <taxon>Bacillales</taxon>
        <taxon>Paenibacillaceae</taxon>
        <taxon>Paenibacillus</taxon>
    </lineage>
</organism>
<evidence type="ECO:0000313" key="3">
    <source>
        <dbReference type="Proteomes" id="UP000600247"/>
    </source>
</evidence>
<dbReference type="RefSeq" id="WP_188887822.1">
    <property type="nucleotide sequence ID" value="NZ_BMHY01000001.1"/>
</dbReference>
<gene>
    <name evidence="2" type="ORF">GCM10010918_10440</name>
</gene>
<accession>A0A917GWL0</accession>
<dbReference type="InterPro" id="IPR027291">
    <property type="entry name" value="Glyco_hydro_38_N_sf"/>
</dbReference>
<dbReference type="InterPro" id="IPR011330">
    <property type="entry name" value="Glyco_hydro/deAcase_b/a-brl"/>
</dbReference>
<dbReference type="Pfam" id="PF01074">
    <property type="entry name" value="Glyco_hydro_38N"/>
    <property type="match status" value="1"/>
</dbReference>
<dbReference type="InterPro" id="IPR032482">
    <property type="entry name" value="DUF5054"/>
</dbReference>
<sequence>MKSNRTVHVVFKTHLDIGFTHLAAHVLKQYKEEYIPKAIALAEQLEAEGGAARFVWTTGSWLIRHYLDHASPDEKQAMEKAIRSGHIAWHGLPFTMHTELLDPQLLQYGLSISQELDQQFGKMTIAAKMTDVPGHTLSMVPYMSAAGIQYLHLGVNPASKRPDVPRLFRWQAEDGSEIIVNYSGSYGEAVEVDGMDDILLFAHTGDNCGPPSAEEIQEQFRDIQHKYPDAKIIASTLDAFAERLVQVREKLPVLREEIGDTWIHGAGTDPYKVAGLRELLRLRSEWLASGRMTVDSTEYKGMSDALLLVAEHTWGLDVKKWLPDFRNYAKADFNQAREADEIDIDIMPAKFSYIGAFAMNEFDLHSSGLFTAEQSRRTYSRMESSWAEQRAYLEQAVSGLDAGKREEANHDLAQLRPSRLAEAANEECIRAGEIYQTSGGYQLAFSEQGALVHLSDEQGKVWADAEHPFGAYSYETFGTEDYARYFRTYMQNLPVTHPWADADFSKPGFEFVRPLPSYQSVNPIVSSMHRTCGSSEDRYVIRMRMPAHTSELYGAPRELDIEYTFQHRSGSIDVCLQWFDKDANRLPEASWFSCGLKVDNPNNWQMDKLGYGISPLRVAKGGNRNLHALGRGVSYEGADGCAKIETLDAALAAPAERRLLQFDQSFASMEGGWHFNLHNNIWGTNFPMWYGEDAKFRFRLHLKSNVM</sequence>
<keyword evidence="3" id="KW-1185">Reference proteome</keyword>
<dbReference type="Pfam" id="PF16477">
    <property type="entry name" value="DUF5054"/>
    <property type="match status" value="1"/>
</dbReference>
<evidence type="ECO:0000259" key="1">
    <source>
        <dbReference type="Pfam" id="PF01074"/>
    </source>
</evidence>
<dbReference type="GO" id="GO:0006013">
    <property type="term" value="P:mannose metabolic process"/>
    <property type="evidence" value="ECO:0007669"/>
    <property type="project" value="InterPro"/>
</dbReference>